<feature type="compositionally biased region" description="Acidic residues" evidence="1">
    <location>
        <begin position="85"/>
        <end position="108"/>
    </location>
</feature>
<accession>A0A4Z1NHW9</accession>
<reference evidence="2 3" key="1">
    <citation type="submission" date="2019-04" db="EMBL/GenBank/DDBJ databases">
        <title>High contiguity whole genome sequence and gene annotation resource for two Venturia nashicola isolates.</title>
        <authorList>
            <person name="Prokchorchik M."/>
            <person name="Won K."/>
            <person name="Lee Y."/>
            <person name="Choi E.D."/>
            <person name="Segonzac C."/>
            <person name="Sohn K.H."/>
        </authorList>
    </citation>
    <scope>NUCLEOTIDE SEQUENCE [LARGE SCALE GENOMIC DNA]</scope>
    <source>
        <strain evidence="2 3">PRI2</strain>
    </source>
</reference>
<feature type="region of interest" description="Disordered" evidence="1">
    <location>
        <begin position="61"/>
        <end position="109"/>
    </location>
</feature>
<sequence length="206" mass="22413">MLRPRLRPTLSRKVKYWDIAPKAQKKLGREARRGSHDLRKLVGHANFLDVLVSELDISSDDDDDVDAAVQAQSSPVPDESKGEDVAVESDDGDSESDDGWQEYDDSSDDEYHTLVRTISRRPLTASTGLIAERQGNAETTQAIREGYFNIDTPGSTGIANGDAALEPGKTILVDKEHKKDAVVSVAIVSPTMTPLPSPTNDIGTVR</sequence>
<proteinExistence type="predicted"/>
<comment type="caution">
    <text evidence="2">The sequence shown here is derived from an EMBL/GenBank/DDBJ whole genome shotgun (WGS) entry which is preliminary data.</text>
</comment>
<dbReference type="EMBL" id="SNSC02000026">
    <property type="protein sequence ID" value="TID13407.1"/>
    <property type="molecule type" value="Genomic_DNA"/>
</dbReference>
<evidence type="ECO:0000313" key="2">
    <source>
        <dbReference type="EMBL" id="TID13407.1"/>
    </source>
</evidence>
<evidence type="ECO:0000313" key="3">
    <source>
        <dbReference type="Proteomes" id="UP000298493"/>
    </source>
</evidence>
<name>A0A4Z1NHW9_9PEZI</name>
<organism evidence="2 3">
    <name type="scientific">Venturia nashicola</name>
    <dbReference type="NCBI Taxonomy" id="86259"/>
    <lineage>
        <taxon>Eukaryota</taxon>
        <taxon>Fungi</taxon>
        <taxon>Dikarya</taxon>
        <taxon>Ascomycota</taxon>
        <taxon>Pezizomycotina</taxon>
        <taxon>Dothideomycetes</taxon>
        <taxon>Pleosporomycetidae</taxon>
        <taxon>Venturiales</taxon>
        <taxon>Venturiaceae</taxon>
        <taxon>Venturia</taxon>
    </lineage>
</organism>
<dbReference type="Proteomes" id="UP000298493">
    <property type="component" value="Unassembled WGS sequence"/>
</dbReference>
<keyword evidence="3" id="KW-1185">Reference proteome</keyword>
<gene>
    <name evidence="2" type="ORF">E6O75_ATG11323</name>
</gene>
<dbReference type="AlphaFoldDB" id="A0A4Z1NHW9"/>
<protein>
    <submittedName>
        <fullName evidence="2">Uncharacterized protein</fullName>
    </submittedName>
</protein>
<evidence type="ECO:0000256" key="1">
    <source>
        <dbReference type="SAM" id="MobiDB-lite"/>
    </source>
</evidence>